<dbReference type="AlphaFoldDB" id="A0A3B1D073"/>
<dbReference type="FunFam" id="3.20.20.140:FF:000005">
    <property type="entry name" value="TatD family hydrolase"/>
    <property type="match status" value="1"/>
</dbReference>
<dbReference type="Pfam" id="PF01026">
    <property type="entry name" value="TatD_DNase"/>
    <property type="match status" value="1"/>
</dbReference>
<dbReference type="InterPro" id="IPR032466">
    <property type="entry name" value="Metal_Hydrolase"/>
</dbReference>
<dbReference type="PANTHER" id="PTHR46124">
    <property type="entry name" value="D-AMINOACYL-TRNA DEACYLASE"/>
    <property type="match status" value="1"/>
</dbReference>
<accession>A0A3B1D073</accession>
<dbReference type="GO" id="GO:0005829">
    <property type="term" value="C:cytosol"/>
    <property type="evidence" value="ECO:0007669"/>
    <property type="project" value="TreeGrafter"/>
</dbReference>
<proteinExistence type="predicted"/>
<dbReference type="GO" id="GO:0016788">
    <property type="term" value="F:hydrolase activity, acting on ester bonds"/>
    <property type="evidence" value="ECO:0007669"/>
    <property type="project" value="InterPro"/>
</dbReference>
<sequence>MLIDTHCHISDIEFDPDRDAVIEAAIAAGVKKMIVIGTGLASSQRAIVLAEQYPFIWATVGLHPHDAKECDDSLLKTFREMAAHPKVVAIGEMGFDLFYNHSSLEMQRHAFIEQIRLAKEKQLPLVIHTRDAWPETFDLFEKEDIATHAKNVGVVLHCFTGDKEIAKRAIDFGCYLSFSGIVTFKKAFDIQAAAVSVDINKVLLETDAPYLAPQGKRGKRNEPAYVALVAKKLAELRNMPFDVLCETTTRNAERLFHLNT</sequence>
<organism evidence="3">
    <name type="scientific">hydrothermal vent metagenome</name>
    <dbReference type="NCBI Taxonomy" id="652676"/>
    <lineage>
        <taxon>unclassified sequences</taxon>
        <taxon>metagenomes</taxon>
        <taxon>ecological metagenomes</taxon>
    </lineage>
</organism>
<dbReference type="SUPFAM" id="SSF51556">
    <property type="entry name" value="Metallo-dependent hydrolases"/>
    <property type="match status" value="1"/>
</dbReference>
<dbReference type="NCBIfam" id="TIGR00010">
    <property type="entry name" value="YchF/TatD family DNA exonuclease"/>
    <property type="match status" value="1"/>
</dbReference>
<dbReference type="GO" id="GO:0004536">
    <property type="term" value="F:DNA nuclease activity"/>
    <property type="evidence" value="ECO:0007669"/>
    <property type="project" value="InterPro"/>
</dbReference>
<dbReference type="PIRSF" id="PIRSF005902">
    <property type="entry name" value="DNase_TatD"/>
    <property type="match status" value="1"/>
</dbReference>
<protein>
    <submittedName>
        <fullName evidence="3">Uncharacterized metal-dependent hydrolase YcfH</fullName>
    </submittedName>
</protein>
<gene>
    <name evidence="3" type="ORF">MNBD_NITROSPIRAE01-961</name>
</gene>
<dbReference type="GO" id="GO:0046872">
    <property type="term" value="F:metal ion binding"/>
    <property type="evidence" value="ECO:0007669"/>
    <property type="project" value="UniProtKB-KW"/>
</dbReference>
<dbReference type="PANTHER" id="PTHR46124:SF2">
    <property type="entry name" value="D-AMINOACYL-TRNA DEACYLASE"/>
    <property type="match status" value="1"/>
</dbReference>
<dbReference type="CDD" id="cd01310">
    <property type="entry name" value="TatD_DNAse"/>
    <property type="match status" value="1"/>
</dbReference>
<dbReference type="Gene3D" id="3.20.20.140">
    <property type="entry name" value="Metal-dependent hydrolases"/>
    <property type="match status" value="1"/>
</dbReference>
<keyword evidence="1" id="KW-0479">Metal-binding</keyword>
<keyword evidence="2 3" id="KW-0378">Hydrolase</keyword>
<dbReference type="EMBL" id="UOGF01000053">
    <property type="protein sequence ID" value="VAX29604.1"/>
    <property type="molecule type" value="Genomic_DNA"/>
</dbReference>
<evidence type="ECO:0000256" key="1">
    <source>
        <dbReference type="ARBA" id="ARBA00022723"/>
    </source>
</evidence>
<dbReference type="InterPro" id="IPR015991">
    <property type="entry name" value="TatD/YcfH-like"/>
</dbReference>
<reference evidence="3" key="1">
    <citation type="submission" date="2018-06" db="EMBL/GenBank/DDBJ databases">
        <authorList>
            <person name="Zhirakovskaya E."/>
        </authorList>
    </citation>
    <scope>NUCLEOTIDE SEQUENCE</scope>
</reference>
<dbReference type="InterPro" id="IPR001130">
    <property type="entry name" value="TatD-like"/>
</dbReference>
<evidence type="ECO:0000256" key="2">
    <source>
        <dbReference type="ARBA" id="ARBA00022801"/>
    </source>
</evidence>
<evidence type="ECO:0000313" key="3">
    <source>
        <dbReference type="EMBL" id="VAX29604.1"/>
    </source>
</evidence>
<name>A0A3B1D073_9ZZZZ</name>